<protein>
    <submittedName>
        <fullName evidence="1">Uncharacterized protein</fullName>
    </submittedName>
</protein>
<dbReference type="EMBL" id="VTUZ01000038">
    <property type="protein sequence ID" value="KAA1002498.1"/>
    <property type="molecule type" value="Genomic_DNA"/>
</dbReference>
<dbReference type="Gene3D" id="2.60.40.2180">
    <property type="match status" value="1"/>
</dbReference>
<evidence type="ECO:0000313" key="1">
    <source>
        <dbReference type="EMBL" id="KAA1002498.1"/>
    </source>
</evidence>
<proteinExistence type="predicted"/>
<evidence type="ECO:0000313" key="2">
    <source>
        <dbReference type="Proteomes" id="UP000325273"/>
    </source>
</evidence>
<dbReference type="Proteomes" id="UP000325273">
    <property type="component" value="Unassembled WGS sequence"/>
</dbReference>
<dbReference type="SUPFAM" id="SSF53474">
    <property type="entry name" value="alpha/beta-Hydrolases"/>
    <property type="match status" value="1"/>
</dbReference>
<accession>A0A5B0GIW0</accession>
<dbReference type="RefSeq" id="WP_149674772.1">
    <property type="nucleotide sequence ID" value="NZ_VTUZ01000038.1"/>
</dbReference>
<dbReference type="AlphaFoldDB" id="A0A5B0GIW0"/>
<dbReference type="InterPro" id="IPR029058">
    <property type="entry name" value="AB_hydrolase_fold"/>
</dbReference>
<sequence>MGTYDVFNYANLPIVYDVASSNGGPTTGAAANEPYTGYPGFTRKNGTPGAATKVYVSSTPAIDPNGVGNASGNYVIIELNTDYQLSASVADWREGVAGGVEQKTAISVNDNTSISPSTTLKSNYQPGYYYNISPFGDSHSATMYKVYDDTSYTLDDIKGYKLYTDNVTPSYTGTAPNGHSITYANATILSMVAGSSFQATNCFSEYDGKYHNVSLKYSMYLPPDYDPSKKYMVVLHIEDAGGLGDDPVISLTEAQAATNYASDRVQQLAKAQGYGGLIVVIPQIPQAGQSMADNLTGNEYVPATWQLMDYITSKYNIDSNRIYASGQSMGGMQLLDMAAQRDNYFAGIWAIGSQWGNNYNKSTTYNGQTYYTYPYDGKIITNPDWQNWYYSISDDNILATNMTGDATATGYWNQAQTLFSTLAKVKIPYTSWDPTTTSTANESALLKTLVETPSTLGIYWNALANGDHKSTWIYAHGISYSYDWLLSQTKQSEDARGKLNLSGSYANGLGTYGYNSISY</sequence>
<name>A0A5B0GIW0_9BURK</name>
<reference evidence="1 2" key="1">
    <citation type="submission" date="2019-08" db="EMBL/GenBank/DDBJ databases">
        <title>Paraburkholderia sp. DCY113.</title>
        <authorList>
            <person name="Kang J."/>
        </authorList>
    </citation>
    <scope>NUCLEOTIDE SEQUENCE [LARGE SCALE GENOMIC DNA]</scope>
    <source>
        <strain evidence="1 2">DCY113</strain>
    </source>
</reference>
<organism evidence="1 2">
    <name type="scientific">Paraburkholderia panacisoli</name>
    <dbReference type="NCBI Taxonomy" id="2603818"/>
    <lineage>
        <taxon>Bacteria</taxon>
        <taxon>Pseudomonadati</taxon>
        <taxon>Pseudomonadota</taxon>
        <taxon>Betaproteobacteria</taxon>
        <taxon>Burkholderiales</taxon>
        <taxon>Burkholderiaceae</taxon>
        <taxon>Paraburkholderia</taxon>
    </lineage>
</organism>
<gene>
    <name evidence="1" type="ORF">FVF58_37765</name>
</gene>
<dbReference type="Gene3D" id="3.40.50.1820">
    <property type="entry name" value="alpha/beta hydrolase"/>
    <property type="match status" value="1"/>
</dbReference>
<comment type="caution">
    <text evidence="1">The sequence shown here is derived from an EMBL/GenBank/DDBJ whole genome shotgun (WGS) entry which is preliminary data.</text>
</comment>
<keyword evidence="2" id="KW-1185">Reference proteome</keyword>